<protein>
    <recommendedName>
        <fullName evidence="6">Protein-glutamate methylesterase/protein-glutamine glutaminase</fullName>
        <ecNumber evidence="6">3.1.1.61</ecNumber>
        <ecNumber evidence="6">3.5.1.44</ecNumber>
    </recommendedName>
</protein>
<dbReference type="GO" id="GO:0006935">
    <property type="term" value="P:chemotaxis"/>
    <property type="evidence" value="ECO:0007669"/>
    <property type="project" value="UniProtKB-UniRule"/>
</dbReference>
<accession>A0A3D8JYD8</accession>
<dbReference type="Pfam" id="PF01339">
    <property type="entry name" value="CheB_methylest"/>
    <property type="match status" value="1"/>
</dbReference>
<comment type="catalytic activity">
    <reaction evidence="6">
        <text>L-glutaminyl-[protein] + H2O = L-glutamyl-[protein] + NH4(+)</text>
        <dbReference type="Rhea" id="RHEA:16441"/>
        <dbReference type="Rhea" id="RHEA-COMP:10207"/>
        <dbReference type="Rhea" id="RHEA-COMP:10208"/>
        <dbReference type="ChEBI" id="CHEBI:15377"/>
        <dbReference type="ChEBI" id="CHEBI:28938"/>
        <dbReference type="ChEBI" id="CHEBI:29973"/>
        <dbReference type="ChEBI" id="CHEBI:30011"/>
        <dbReference type="EC" id="3.5.1.44"/>
    </reaction>
</comment>
<dbReference type="GO" id="GO:0032259">
    <property type="term" value="P:methylation"/>
    <property type="evidence" value="ECO:0007669"/>
    <property type="project" value="UniProtKB-KW"/>
</dbReference>
<dbReference type="GO" id="GO:0000156">
    <property type="term" value="F:phosphorelay response regulator activity"/>
    <property type="evidence" value="ECO:0007669"/>
    <property type="project" value="InterPro"/>
</dbReference>
<dbReference type="Gene3D" id="3.40.50.2300">
    <property type="match status" value="1"/>
</dbReference>
<gene>
    <name evidence="6" type="primary">cheB</name>
    <name evidence="11" type="ORF">DWV00_15965</name>
</gene>
<dbReference type="InterPro" id="IPR001789">
    <property type="entry name" value="Sig_transdc_resp-reg_receiver"/>
</dbReference>
<dbReference type="SUPFAM" id="SSF52738">
    <property type="entry name" value="Methylesterase CheB, C-terminal domain"/>
    <property type="match status" value="1"/>
</dbReference>
<dbReference type="InterPro" id="IPR008248">
    <property type="entry name" value="CheB-like"/>
</dbReference>
<dbReference type="Proteomes" id="UP000256838">
    <property type="component" value="Unassembled WGS sequence"/>
</dbReference>
<dbReference type="AlphaFoldDB" id="A0A3D8JYD8"/>
<proteinExistence type="inferred from homology"/>
<reference evidence="11 12" key="1">
    <citation type="submission" date="2018-08" db="EMBL/GenBank/DDBJ databases">
        <title>Paraburkholderia sp. DHOM06 isolated from forest soil.</title>
        <authorList>
            <person name="Gao Z.-H."/>
            <person name="Qiu L.-H."/>
        </authorList>
    </citation>
    <scope>NUCLEOTIDE SEQUENCE [LARGE SCALE GENOMIC DNA]</scope>
    <source>
        <strain evidence="11 12">DHOM06</strain>
    </source>
</reference>
<dbReference type="InterPro" id="IPR000673">
    <property type="entry name" value="Sig_transdc_resp-reg_Me-estase"/>
</dbReference>
<evidence type="ECO:0000256" key="2">
    <source>
        <dbReference type="ARBA" id="ARBA00022500"/>
    </source>
</evidence>
<evidence type="ECO:0000256" key="3">
    <source>
        <dbReference type="ARBA" id="ARBA00022553"/>
    </source>
</evidence>
<keyword evidence="1 6" id="KW-0963">Cytoplasm</keyword>
<comment type="catalytic activity">
    <reaction evidence="5 6">
        <text>[protein]-L-glutamate 5-O-methyl ester + H2O = L-glutamyl-[protein] + methanol + H(+)</text>
        <dbReference type="Rhea" id="RHEA:23236"/>
        <dbReference type="Rhea" id="RHEA-COMP:10208"/>
        <dbReference type="Rhea" id="RHEA-COMP:10311"/>
        <dbReference type="ChEBI" id="CHEBI:15377"/>
        <dbReference type="ChEBI" id="CHEBI:15378"/>
        <dbReference type="ChEBI" id="CHEBI:17790"/>
        <dbReference type="ChEBI" id="CHEBI:29973"/>
        <dbReference type="ChEBI" id="CHEBI:82795"/>
        <dbReference type="EC" id="3.1.1.61"/>
    </reaction>
</comment>
<evidence type="ECO:0000313" key="12">
    <source>
        <dbReference type="Proteomes" id="UP000256838"/>
    </source>
</evidence>
<dbReference type="GO" id="GO:0008168">
    <property type="term" value="F:methyltransferase activity"/>
    <property type="evidence" value="ECO:0007669"/>
    <property type="project" value="UniProtKB-KW"/>
</dbReference>
<sequence>MKLRVLIAEDSLTVRKRLSEILSTDPDVQVVGEAEDGGQAIELCRALKPDVITLDMMMPVMSGLAAAEYIMAYCPTPILVVSSSFNRGELYKTYDALAAGVVEVMEKPSADRMEDEWESRFIKMVKLVARIKPITHLRGRLSRKYTLETPPHPQPQSPSIAAQEVPDDARIIRIAAIGASTGGPRALVDILRSLPVDFALPLLVVVHIGDPFGDTFAQWLDGQSAHRVRLARDGDPVPARGVVLAPSGRHLLVHKGRLALSDQPERHSCRPSVDVLFESIAEEYGQAAVGCLLTGMGQDGGSGLLAMRRAGGVTIAQDEATSAVYGMPREAALLGAAQQVLPLPDIAPALARIASRLGHGNPP</sequence>
<dbReference type="NCBIfam" id="NF009206">
    <property type="entry name" value="PRK12555.1"/>
    <property type="match status" value="1"/>
</dbReference>
<dbReference type="PANTHER" id="PTHR42872:SF6">
    <property type="entry name" value="PROTEIN-GLUTAMATE METHYLESTERASE_PROTEIN-GLUTAMINE GLUTAMINASE"/>
    <property type="match status" value="1"/>
</dbReference>
<dbReference type="EC" id="3.1.1.61" evidence="6"/>
<evidence type="ECO:0000256" key="7">
    <source>
        <dbReference type="PROSITE-ProRule" id="PRU00050"/>
    </source>
</evidence>
<dbReference type="CDD" id="cd17541">
    <property type="entry name" value="REC_CheB-like"/>
    <property type="match status" value="1"/>
</dbReference>
<evidence type="ECO:0000256" key="8">
    <source>
        <dbReference type="PROSITE-ProRule" id="PRU00169"/>
    </source>
</evidence>
<dbReference type="InterPro" id="IPR035909">
    <property type="entry name" value="CheB_C"/>
</dbReference>
<dbReference type="OrthoDB" id="9793421at2"/>
<comment type="function">
    <text evidence="6">Involved in chemotaxis. Part of a chemotaxis signal transduction system that modulates chemotaxis in response to various stimuli. Catalyzes the demethylation of specific methylglutamate residues introduced into the chemoreceptors (methyl-accepting chemotaxis proteins or MCP) by CheR. Also mediates the irreversible deamidation of specific glutamine residues to glutamic acid.</text>
</comment>
<feature type="active site" evidence="6 7">
    <location>
        <position position="299"/>
    </location>
</feature>
<dbReference type="EC" id="3.5.1.44" evidence="6"/>
<dbReference type="NCBIfam" id="NF001965">
    <property type="entry name" value="PRK00742.1"/>
    <property type="match status" value="1"/>
</dbReference>
<feature type="domain" description="Response regulatory" evidence="9">
    <location>
        <begin position="4"/>
        <end position="122"/>
    </location>
</feature>
<evidence type="ECO:0000313" key="11">
    <source>
        <dbReference type="EMBL" id="RDU98019.1"/>
    </source>
</evidence>
<keyword evidence="11" id="KW-0489">Methyltransferase</keyword>
<dbReference type="PIRSF" id="PIRSF000876">
    <property type="entry name" value="RR_chemtxs_CheB"/>
    <property type="match status" value="1"/>
</dbReference>
<comment type="PTM">
    <text evidence="6">Phosphorylated by CheA. Phosphorylation of the N-terminal regulatory domain activates the methylesterase activity.</text>
</comment>
<comment type="similarity">
    <text evidence="6">Belongs to the CheB family.</text>
</comment>
<keyword evidence="4 6" id="KW-0378">Hydrolase</keyword>
<dbReference type="GO" id="GO:0050568">
    <property type="term" value="F:protein-glutamine glutaminase activity"/>
    <property type="evidence" value="ECO:0007669"/>
    <property type="project" value="UniProtKB-UniRule"/>
</dbReference>
<evidence type="ECO:0000256" key="6">
    <source>
        <dbReference type="HAMAP-Rule" id="MF_00099"/>
    </source>
</evidence>
<feature type="active site" evidence="6 7">
    <location>
        <position position="207"/>
    </location>
</feature>
<evidence type="ECO:0000256" key="4">
    <source>
        <dbReference type="ARBA" id="ARBA00022801"/>
    </source>
</evidence>
<comment type="domain">
    <text evidence="6">Contains a C-terminal catalytic domain, and an N-terminal region which modulates catalytic activity.</text>
</comment>
<feature type="modified residue" description="4-aspartylphosphate" evidence="6 8">
    <location>
        <position position="55"/>
    </location>
</feature>
<keyword evidence="3 6" id="KW-0597">Phosphoprotein</keyword>
<comment type="subcellular location">
    <subcellularLocation>
        <location evidence="6">Cytoplasm</location>
    </subcellularLocation>
</comment>
<dbReference type="PROSITE" id="PS50110">
    <property type="entry name" value="RESPONSE_REGULATORY"/>
    <property type="match status" value="1"/>
</dbReference>
<evidence type="ECO:0000259" key="10">
    <source>
        <dbReference type="PROSITE" id="PS50122"/>
    </source>
</evidence>
<feature type="domain" description="CheB-type methylesterase" evidence="10">
    <location>
        <begin position="166"/>
        <end position="350"/>
    </location>
</feature>
<dbReference type="PROSITE" id="PS50122">
    <property type="entry name" value="CHEB"/>
    <property type="match status" value="1"/>
</dbReference>
<comment type="caution">
    <text evidence="11">The sequence shown here is derived from an EMBL/GenBank/DDBJ whole genome shotgun (WGS) entry which is preliminary data.</text>
</comment>
<dbReference type="PANTHER" id="PTHR42872">
    <property type="entry name" value="PROTEIN-GLUTAMATE METHYLESTERASE/PROTEIN-GLUTAMINE GLUTAMINASE"/>
    <property type="match status" value="1"/>
</dbReference>
<dbReference type="Gene3D" id="3.40.50.180">
    <property type="entry name" value="Methylesterase CheB, C-terminal domain"/>
    <property type="match status" value="1"/>
</dbReference>
<dbReference type="CDD" id="cd16432">
    <property type="entry name" value="CheB_Rec"/>
    <property type="match status" value="1"/>
</dbReference>
<keyword evidence="12" id="KW-1185">Reference proteome</keyword>
<dbReference type="EMBL" id="QRGA01000008">
    <property type="protein sequence ID" value="RDU98019.1"/>
    <property type="molecule type" value="Genomic_DNA"/>
</dbReference>
<dbReference type="GO" id="GO:0005737">
    <property type="term" value="C:cytoplasm"/>
    <property type="evidence" value="ECO:0007669"/>
    <property type="project" value="UniProtKB-SubCell"/>
</dbReference>
<keyword evidence="2 6" id="KW-0145">Chemotaxis</keyword>
<feature type="active site" evidence="6 7">
    <location>
        <position position="180"/>
    </location>
</feature>
<keyword evidence="11" id="KW-0808">Transferase</keyword>
<organism evidence="11 12">
    <name type="scientific">Trinickia dinghuensis</name>
    <dbReference type="NCBI Taxonomy" id="2291023"/>
    <lineage>
        <taxon>Bacteria</taxon>
        <taxon>Pseudomonadati</taxon>
        <taxon>Pseudomonadota</taxon>
        <taxon>Betaproteobacteria</taxon>
        <taxon>Burkholderiales</taxon>
        <taxon>Burkholderiaceae</taxon>
        <taxon>Trinickia</taxon>
    </lineage>
</organism>
<evidence type="ECO:0000259" key="9">
    <source>
        <dbReference type="PROSITE" id="PS50110"/>
    </source>
</evidence>
<name>A0A3D8JYD8_9BURK</name>
<dbReference type="SUPFAM" id="SSF52172">
    <property type="entry name" value="CheY-like"/>
    <property type="match status" value="1"/>
</dbReference>
<dbReference type="SMART" id="SM00448">
    <property type="entry name" value="REC"/>
    <property type="match status" value="1"/>
</dbReference>
<evidence type="ECO:0000256" key="5">
    <source>
        <dbReference type="ARBA" id="ARBA00048267"/>
    </source>
</evidence>
<evidence type="ECO:0000256" key="1">
    <source>
        <dbReference type="ARBA" id="ARBA00022490"/>
    </source>
</evidence>
<dbReference type="InterPro" id="IPR011006">
    <property type="entry name" value="CheY-like_superfamily"/>
</dbReference>
<dbReference type="Pfam" id="PF00072">
    <property type="entry name" value="Response_reg"/>
    <property type="match status" value="1"/>
</dbReference>
<dbReference type="HAMAP" id="MF_00099">
    <property type="entry name" value="CheB_chemtxs"/>
    <property type="match status" value="1"/>
</dbReference>
<dbReference type="RefSeq" id="WP_115534545.1">
    <property type="nucleotide sequence ID" value="NZ_QRGA01000008.1"/>
</dbReference>
<dbReference type="GO" id="GO:0008984">
    <property type="term" value="F:protein-glutamate methylesterase activity"/>
    <property type="evidence" value="ECO:0007669"/>
    <property type="project" value="UniProtKB-UniRule"/>
</dbReference>